<keyword evidence="4" id="KW-0833">Ubl conjugation pathway</keyword>
<dbReference type="SMART" id="SM00256">
    <property type="entry name" value="FBOX"/>
    <property type="match status" value="1"/>
</dbReference>
<reference evidence="7 8" key="1">
    <citation type="journal article" date="2020" name="Nat. Commun.">
        <title>Genome of Tripterygium wilfordii and identification of cytochrome P450 involved in triptolide biosynthesis.</title>
        <authorList>
            <person name="Tu L."/>
            <person name="Su P."/>
            <person name="Zhang Z."/>
            <person name="Gao L."/>
            <person name="Wang J."/>
            <person name="Hu T."/>
            <person name="Zhou J."/>
            <person name="Zhang Y."/>
            <person name="Zhao Y."/>
            <person name="Liu Y."/>
            <person name="Song Y."/>
            <person name="Tong Y."/>
            <person name="Lu Y."/>
            <person name="Yang J."/>
            <person name="Xu C."/>
            <person name="Jia M."/>
            <person name="Peters R.J."/>
            <person name="Huang L."/>
            <person name="Gao W."/>
        </authorList>
    </citation>
    <scope>NUCLEOTIDE SEQUENCE [LARGE SCALE GENOMIC DNA]</scope>
    <source>
        <strain evidence="8">cv. XIE 37</strain>
        <tissue evidence="7">Leaf</tissue>
    </source>
</reference>
<dbReference type="PANTHER" id="PTHR13318">
    <property type="entry name" value="PARTNER OF PAIRED, ISOFORM B-RELATED"/>
    <property type="match status" value="1"/>
</dbReference>
<proteinExistence type="predicted"/>
<dbReference type="GO" id="GO:0010105">
    <property type="term" value="P:negative regulation of ethylene-activated signaling pathway"/>
    <property type="evidence" value="ECO:0007669"/>
    <property type="project" value="UniProtKB-ARBA"/>
</dbReference>
<keyword evidence="3" id="KW-0936">Ethylene signaling pathway</keyword>
<dbReference type="InterPro" id="IPR036047">
    <property type="entry name" value="F-box-like_dom_sf"/>
</dbReference>
<sequence length="640" mass="68267">MPTLVNYNGDNDFHAGGSHCTNSMLFPIGSRMDVNGPPCKRARINATMLSSRSELAQNMLPSIEVLPDECLFEIFRRLPGGKERIFCASVSKKWLTLLSSIRRTELCKIPVPEDTDMVSFEEESDVENDGHLTRSLEGKKATDVRLAAIAVGARGHGGLGKLLIRGSNPIRGVSNVGLSAIARGCPSLKVLSLWNLPSVGDEGLFEIAQECRLLENLDLSHCPSVSDKGLVAIAEKCPNLTALNIESCSQIGDGGIQAVGKFCPRLQSISIKHCPLVTDLGVSNLLSSASPVLMKVKLQALSISDTSLAAIGYYGKAVTNLILCNLPRVSQRGFVFLGIAQGLQKLGSLTITSCQGITDASLEAIGKGCTNLKQMCLRKCCFVSDNGLVAFAKAAGSLEGLQLEECNRVTLLGIVGAMSYLRRKLKSLTLVKCMGVKDMEMGLPVFTPCDSLRSLSIRLCTGFGSASLALIGKLCPQLQHVDLSGLCGITDAGMLSLFESCKDGLVKMNLSGCFNLTDIVASALARLHGGTLDLLNLDGCRKITDAGLMAVMDNCLVLSDLDVSKCSITDSGIAFLSSAEHLSLRVLSLAGCSKVTNKSVPFLRKLGKTLLGLNLQQCNSISSSNVDLLVETLWRCDILF</sequence>
<dbReference type="Gene3D" id="3.80.10.10">
    <property type="entry name" value="Ribonuclease Inhibitor"/>
    <property type="match status" value="3"/>
</dbReference>
<evidence type="ECO:0000256" key="4">
    <source>
        <dbReference type="ARBA" id="ARBA00022786"/>
    </source>
</evidence>
<evidence type="ECO:0000256" key="2">
    <source>
        <dbReference type="ARBA" id="ARBA00004906"/>
    </source>
</evidence>
<dbReference type="FunCoup" id="A0A7J7DTJ1">
    <property type="interactions" value="1264"/>
</dbReference>
<evidence type="ECO:0000313" key="8">
    <source>
        <dbReference type="Proteomes" id="UP000593562"/>
    </source>
</evidence>
<dbReference type="Gene3D" id="1.20.1280.50">
    <property type="match status" value="1"/>
</dbReference>
<evidence type="ECO:0000256" key="5">
    <source>
        <dbReference type="ARBA" id="ARBA00023242"/>
    </source>
</evidence>
<dbReference type="GO" id="GO:0009873">
    <property type="term" value="P:ethylene-activated signaling pathway"/>
    <property type="evidence" value="ECO:0007669"/>
    <property type="project" value="UniProtKB-KW"/>
</dbReference>
<gene>
    <name evidence="7" type="ORF">HS088_TW04G01583</name>
</gene>
<organism evidence="7 8">
    <name type="scientific">Tripterygium wilfordii</name>
    <name type="common">Thunder God vine</name>
    <dbReference type="NCBI Taxonomy" id="458696"/>
    <lineage>
        <taxon>Eukaryota</taxon>
        <taxon>Viridiplantae</taxon>
        <taxon>Streptophyta</taxon>
        <taxon>Embryophyta</taxon>
        <taxon>Tracheophyta</taxon>
        <taxon>Spermatophyta</taxon>
        <taxon>Magnoliopsida</taxon>
        <taxon>eudicotyledons</taxon>
        <taxon>Gunneridae</taxon>
        <taxon>Pentapetalae</taxon>
        <taxon>rosids</taxon>
        <taxon>fabids</taxon>
        <taxon>Celastrales</taxon>
        <taxon>Celastraceae</taxon>
        <taxon>Tripterygium</taxon>
    </lineage>
</organism>
<dbReference type="InParanoid" id="A0A7J7DTJ1"/>
<dbReference type="FunFam" id="3.80.10.10:FF:000473">
    <property type="entry name" value="EIN3-binding F-box protein 1"/>
    <property type="match status" value="1"/>
</dbReference>
<dbReference type="EMBL" id="JAAARO010000004">
    <property type="protein sequence ID" value="KAF5749613.1"/>
    <property type="molecule type" value="Genomic_DNA"/>
</dbReference>
<evidence type="ECO:0000313" key="7">
    <source>
        <dbReference type="EMBL" id="KAF5749613.1"/>
    </source>
</evidence>
<accession>A0A7J7DTJ1</accession>
<dbReference type="FunFam" id="3.80.10.10:FF:000595">
    <property type="entry name" value="EIN3-binding F-box protein 1"/>
    <property type="match status" value="1"/>
</dbReference>
<protein>
    <submittedName>
        <fullName evidence="7">Putative grr1 plant</fullName>
    </submittedName>
</protein>
<evidence type="ECO:0000259" key="6">
    <source>
        <dbReference type="SMART" id="SM00256"/>
    </source>
</evidence>
<dbReference type="AlphaFoldDB" id="A0A7J7DTJ1"/>
<dbReference type="Proteomes" id="UP000593562">
    <property type="component" value="Unassembled WGS sequence"/>
</dbReference>
<dbReference type="InterPro" id="IPR006553">
    <property type="entry name" value="Leu-rich_rpt_Cys-con_subtyp"/>
</dbReference>
<dbReference type="SMART" id="SM00367">
    <property type="entry name" value="LRR_CC"/>
    <property type="match status" value="12"/>
</dbReference>
<dbReference type="InterPro" id="IPR032675">
    <property type="entry name" value="LRR_dom_sf"/>
</dbReference>
<dbReference type="InterPro" id="IPR001810">
    <property type="entry name" value="F-box_dom"/>
</dbReference>
<keyword evidence="8" id="KW-1185">Reference proteome</keyword>
<evidence type="ECO:0000256" key="1">
    <source>
        <dbReference type="ARBA" id="ARBA00004123"/>
    </source>
</evidence>
<dbReference type="GO" id="GO:0031146">
    <property type="term" value="P:SCF-dependent proteasomal ubiquitin-dependent protein catabolic process"/>
    <property type="evidence" value="ECO:0007669"/>
    <property type="project" value="TreeGrafter"/>
</dbReference>
<comment type="caution">
    <text evidence="7">The sequence shown here is derived from an EMBL/GenBank/DDBJ whole genome shotgun (WGS) entry which is preliminary data.</text>
</comment>
<dbReference type="Pfam" id="PF00646">
    <property type="entry name" value="F-box"/>
    <property type="match status" value="1"/>
</dbReference>
<dbReference type="SUPFAM" id="SSF52047">
    <property type="entry name" value="RNI-like"/>
    <property type="match status" value="1"/>
</dbReference>
<comment type="pathway">
    <text evidence="2">Protein modification; protein ubiquitination.</text>
</comment>
<evidence type="ECO:0000256" key="3">
    <source>
        <dbReference type="ARBA" id="ARBA00022745"/>
    </source>
</evidence>
<dbReference type="GO" id="GO:0019005">
    <property type="term" value="C:SCF ubiquitin ligase complex"/>
    <property type="evidence" value="ECO:0007669"/>
    <property type="project" value="TreeGrafter"/>
</dbReference>
<name>A0A7J7DTJ1_TRIWF</name>
<feature type="domain" description="F-box" evidence="6">
    <location>
        <begin position="66"/>
        <end position="107"/>
    </location>
</feature>
<dbReference type="OrthoDB" id="550575at2759"/>
<dbReference type="FunFam" id="3.80.10.10:FF:000451">
    <property type="entry name" value="EIN3-binding F-box protein 1"/>
    <property type="match status" value="1"/>
</dbReference>
<dbReference type="InterPro" id="IPR057207">
    <property type="entry name" value="FBXL15_LRR"/>
</dbReference>
<dbReference type="Pfam" id="PF25372">
    <property type="entry name" value="DUF7885"/>
    <property type="match status" value="2"/>
</dbReference>
<comment type="subcellular location">
    <subcellularLocation>
        <location evidence="1">Nucleus</location>
    </subcellularLocation>
</comment>
<dbReference type="SUPFAM" id="SSF81383">
    <property type="entry name" value="F-box domain"/>
    <property type="match status" value="1"/>
</dbReference>
<keyword evidence="5" id="KW-0539">Nucleus</keyword>
<dbReference type="GO" id="GO:0005634">
    <property type="term" value="C:nucleus"/>
    <property type="evidence" value="ECO:0007669"/>
    <property type="project" value="UniProtKB-SubCell"/>
</dbReference>